<feature type="domain" description="DUF58" evidence="2">
    <location>
        <begin position="197"/>
        <end position="313"/>
    </location>
</feature>
<dbReference type="Pfam" id="PF01882">
    <property type="entry name" value="DUF58"/>
    <property type="match status" value="1"/>
</dbReference>
<protein>
    <submittedName>
        <fullName evidence="3">DUF58 domain-containing protein</fullName>
    </submittedName>
</protein>
<accession>A0A8J8Q214</accession>
<proteinExistence type="predicted"/>
<dbReference type="PANTHER" id="PTHR33608:SF6">
    <property type="entry name" value="BLL2464 PROTEIN"/>
    <property type="match status" value="1"/>
</dbReference>
<dbReference type="Proteomes" id="UP000766904">
    <property type="component" value="Unassembled WGS sequence"/>
</dbReference>
<name>A0A8J8Q214_9EURY</name>
<dbReference type="InterPro" id="IPR002881">
    <property type="entry name" value="DUF58"/>
</dbReference>
<gene>
    <name evidence="3" type="ORF">CV102_14110</name>
</gene>
<sequence length="503" mass="54367">MRPTRQLWGVGILAAVLAGLAAVFARPLLLGATVLIGAWLLTRQYLFVTTVRKAKASLTATQALDTSATRVDDATPVTLNVSLERPRSLSLSLEAGIPPAGVVADPLVVSLAPNETTAQQTTTVSWPVAGRHQFEQATLTATDGLFETTVPVGSTPGITVEPRSPRSVYIGKGGDRRAITRGEHEAERFGSGTDPAEIREYVPGDTADKIDWKATARLNALHVREFEADTDRPTMLIVDHRAALSEGPPAESKLAYLREAALATVSRARQLGDPIGLLSIGDAGLTSRFDPATGPGQYVSIRRQLLDLEPTNANERSGSTDDSTGPVTIEETATSSLIAAGRRPNHASLDTTASPGATPADTDRSDAFVRTLEPFYANQQYQTRFESDPLLGAVRTAAATYHDRVWTIICTDDSDPNALYEAVRYSRSKNNDVLVLLTPSVLFRPSGVADVERAYNQYQSFEEFRQKLDRLEGVTALEVAPEERLSTLLAVGHERTQRQGVRQ</sequence>
<feature type="compositionally biased region" description="Polar residues" evidence="1">
    <location>
        <begin position="311"/>
        <end position="328"/>
    </location>
</feature>
<feature type="region of interest" description="Disordered" evidence="1">
    <location>
        <begin position="336"/>
        <end position="363"/>
    </location>
</feature>
<evidence type="ECO:0000313" key="4">
    <source>
        <dbReference type="Proteomes" id="UP000766904"/>
    </source>
</evidence>
<evidence type="ECO:0000259" key="2">
    <source>
        <dbReference type="Pfam" id="PF01882"/>
    </source>
</evidence>
<dbReference type="AlphaFoldDB" id="A0A8J8Q214"/>
<dbReference type="OrthoDB" id="3263at2157"/>
<feature type="region of interest" description="Disordered" evidence="1">
    <location>
        <begin position="309"/>
        <end position="328"/>
    </location>
</feature>
<keyword evidence="4" id="KW-1185">Reference proteome</keyword>
<evidence type="ECO:0000256" key="1">
    <source>
        <dbReference type="SAM" id="MobiDB-lite"/>
    </source>
</evidence>
<evidence type="ECO:0000313" key="3">
    <source>
        <dbReference type="EMBL" id="TYL37862.1"/>
    </source>
</evidence>
<dbReference type="PANTHER" id="PTHR33608">
    <property type="entry name" value="BLL2464 PROTEIN"/>
    <property type="match status" value="1"/>
</dbReference>
<dbReference type="RefSeq" id="WP_148858635.1">
    <property type="nucleotide sequence ID" value="NZ_PHNJ01000007.1"/>
</dbReference>
<organism evidence="3 4">
    <name type="scientific">Natronococcus pandeyae</name>
    <dbReference type="NCBI Taxonomy" id="2055836"/>
    <lineage>
        <taxon>Archaea</taxon>
        <taxon>Methanobacteriati</taxon>
        <taxon>Methanobacteriota</taxon>
        <taxon>Stenosarchaea group</taxon>
        <taxon>Halobacteria</taxon>
        <taxon>Halobacteriales</taxon>
        <taxon>Natrialbaceae</taxon>
        <taxon>Natronococcus</taxon>
    </lineage>
</organism>
<reference evidence="3" key="1">
    <citation type="submission" date="2017-11" db="EMBL/GenBank/DDBJ databases">
        <authorList>
            <person name="Kajale S.C."/>
            <person name="Sharma A."/>
        </authorList>
    </citation>
    <scope>NUCLEOTIDE SEQUENCE</scope>
    <source>
        <strain evidence="3">LS1_42</strain>
    </source>
</reference>
<comment type="caution">
    <text evidence="3">The sequence shown here is derived from an EMBL/GenBank/DDBJ whole genome shotgun (WGS) entry which is preliminary data.</text>
</comment>
<dbReference type="EMBL" id="PHNJ01000007">
    <property type="protein sequence ID" value="TYL37862.1"/>
    <property type="molecule type" value="Genomic_DNA"/>
</dbReference>